<proteinExistence type="predicted"/>
<dbReference type="PROSITE" id="PS50929">
    <property type="entry name" value="ABC_TM1F"/>
    <property type="match status" value="1"/>
</dbReference>
<gene>
    <name evidence="10" type="ORF">HG542_20605</name>
</gene>
<evidence type="ECO:0000256" key="1">
    <source>
        <dbReference type="ARBA" id="ARBA00004651"/>
    </source>
</evidence>
<feature type="domain" description="ABC transmembrane type-1" evidence="9">
    <location>
        <begin position="27"/>
        <end position="306"/>
    </location>
</feature>
<evidence type="ECO:0000256" key="4">
    <source>
        <dbReference type="ARBA" id="ARBA00022840"/>
    </source>
</evidence>
<feature type="transmembrane region" description="Helical" evidence="7">
    <location>
        <begin position="133"/>
        <end position="155"/>
    </location>
</feature>
<keyword evidence="4 10" id="KW-0067">ATP-binding</keyword>
<dbReference type="SUPFAM" id="SSF90123">
    <property type="entry name" value="ABC transporter transmembrane region"/>
    <property type="match status" value="1"/>
</dbReference>
<evidence type="ECO:0000256" key="7">
    <source>
        <dbReference type="SAM" id="Phobius"/>
    </source>
</evidence>
<feature type="transmembrane region" description="Helical" evidence="7">
    <location>
        <begin position="26"/>
        <end position="47"/>
    </location>
</feature>
<sequence>MRTDPTVQHLRIGQDLLRGRRARRKFAAAVILALVATAAGLAAPLLVKEVISSYSRGGSITAPAVLVGGAALGSTAGSAASGYLLARLGEDMLFRIRQRVMAHALRLPVSTVRSLGTGDLVARITSDAMLLRAVVDTGVVQLPLAALTVAFTLLVMATLDWILVLVTAGSFVVAGIAVAFVLKGVRRSTADQQEAVGVLAQQFTAHLSALTTIKAHRSEQHAADRLGDEAAAVQATSLRAARLESLIAPVMGLGQQVALVSVITSGGFRLAGTQLTTPDFAAFLLYLLQLVQPALVIATGMGRLQAGLAARARLNDVLALPQEGDGAVTAAAVQRQDEAAIVFDKVAFAYAGEPVLHHLSFTVPRTGLTALVGPSGAGKSTSLALIVRFMHPTEGTIRVLGRDVREWTLDELRHRIAYVDQQFGLLEGTVRHNLQLGRHQPFDDSSLTAVLETVGLLEDIQALPHGLETVLGRDNDLSGGQRQRMALARALLSDAEIILFDEPTSQLDSINEKRLRAVMDRLAADRTVVIVAHRLSTVQHAHHIVMIADGTATASGTHRELLDRSPLYRELVASQALASG</sequence>
<dbReference type="GO" id="GO:0005524">
    <property type="term" value="F:ATP binding"/>
    <property type="evidence" value="ECO:0007669"/>
    <property type="project" value="UniProtKB-KW"/>
</dbReference>
<name>A0A7Y7B6R1_STRMO</name>
<dbReference type="InterPro" id="IPR011527">
    <property type="entry name" value="ABC1_TM_dom"/>
</dbReference>
<evidence type="ECO:0000256" key="5">
    <source>
        <dbReference type="ARBA" id="ARBA00022989"/>
    </source>
</evidence>
<reference evidence="10 11" key="1">
    <citation type="submission" date="2020-04" db="EMBL/GenBank/DDBJ databases">
        <title>Draft Genome Sequence of Streptomyces morookaense DSM 40503, an 8-azaguanine-producing strain.</title>
        <authorList>
            <person name="Qi J."/>
            <person name="Gao J.-M."/>
        </authorList>
    </citation>
    <scope>NUCLEOTIDE SEQUENCE [LARGE SCALE GENOMIC DNA]</scope>
    <source>
        <strain evidence="10 11">DSM 40503</strain>
    </source>
</reference>
<dbReference type="AlphaFoldDB" id="A0A7Y7B6R1"/>
<dbReference type="PANTHER" id="PTHR43394">
    <property type="entry name" value="ATP-DEPENDENT PERMEASE MDL1, MITOCHONDRIAL"/>
    <property type="match status" value="1"/>
</dbReference>
<evidence type="ECO:0000259" key="9">
    <source>
        <dbReference type="PROSITE" id="PS50929"/>
    </source>
</evidence>
<dbReference type="SMART" id="SM00382">
    <property type="entry name" value="AAA"/>
    <property type="match status" value="1"/>
</dbReference>
<dbReference type="GO" id="GO:0016887">
    <property type="term" value="F:ATP hydrolysis activity"/>
    <property type="evidence" value="ECO:0007669"/>
    <property type="project" value="InterPro"/>
</dbReference>
<dbReference type="InterPro" id="IPR036640">
    <property type="entry name" value="ABC1_TM_sf"/>
</dbReference>
<feature type="transmembrane region" description="Helical" evidence="7">
    <location>
        <begin position="59"/>
        <end position="86"/>
    </location>
</feature>
<dbReference type="PROSITE" id="PS00211">
    <property type="entry name" value="ABC_TRANSPORTER_1"/>
    <property type="match status" value="1"/>
</dbReference>
<evidence type="ECO:0000256" key="3">
    <source>
        <dbReference type="ARBA" id="ARBA00022741"/>
    </source>
</evidence>
<dbReference type="Gene3D" id="1.20.1560.10">
    <property type="entry name" value="ABC transporter type 1, transmembrane domain"/>
    <property type="match status" value="1"/>
</dbReference>
<dbReference type="PANTHER" id="PTHR43394:SF1">
    <property type="entry name" value="ATP-BINDING CASSETTE SUB-FAMILY B MEMBER 10, MITOCHONDRIAL"/>
    <property type="match status" value="1"/>
</dbReference>
<feature type="transmembrane region" description="Helical" evidence="7">
    <location>
        <begin position="280"/>
        <end position="301"/>
    </location>
</feature>
<dbReference type="Pfam" id="PF00005">
    <property type="entry name" value="ABC_tran"/>
    <property type="match status" value="1"/>
</dbReference>
<dbReference type="SUPFAM" id="SSF52540">
    <property type="entry name" value="P-loop containing nucleoside triphosphate hydrolases"/>
    <property type="match status" value="1"/>
</dbReference>
<dbReference type="Gene3D" id="3.40.50.300">
    <property type="entry name" value="P-loop containing nucleotide triphosphate hydrolases"/>
    <property type="match status" value="1"/>
</dbReference>
<evidence type="ECO:0000256" key="2">
    <source>
        <dbReference type="ARBA" id="ARBA00022692"/>
    </source>
</evidence>
<dbReference type="InterPro" id="IPR003593">
    <property type="entry name" value="AAA+_ATPase"/>
</dbReference>
<keyword evidence="5 7" id="KW-1133">Transmembrane helix</keyword>
<dbReference type="GO" id="GO:0005886">
    <property type="term" value="C:plasma membrane"/>
    <property type="evidence" value="ECO:0007669"/>
    <property type="project" value="UniProtKB-SubCell"/>
</dbReference>
<feature type="domain" description="ABC transporter" evidence="8">
    <location>
        <begin position="341"/>
        <end position="574"/>
    </location>
</feature>
<dbReference type="InterPro" id="IPR039421">
    <property type="entry name" value="Type_1_exporter"/>
</dbReference>
<keyword evidence="6 7" id="KW-0472">Membrane</keyword>
<dbReference type="Proteomes" id="UP000587462">
    <property type="component" value="Unassembled WGS sequence"/>
</dbReference>
<keyword evidence="3" id="KW-0547">Nucleotide-binding</keyword>
<accession>A0A7Y7B6R1</accession>
<dbReference type="EMBL" id="JABBXF010000046">
    <property type="protein sequence ID" value="NVK80045.1"/>
    <property type="molecule type" value="Genomic_DNA"/>
</dbReference>
<dbReference type="PROSITE" id="PS50893">
    <property type="entry name" value="ABC_TRANSPORTER_2"/>
    <property type="match status" value="1"/>
</dbReference>
<dbReference type="GO" id="GO:0015421">
    <property type="term" value="F:ABC-type oligopeptide transporter activity"/>
    <property type="evidence" value="ECO:0007669"/>
    <property type="project" value="TreeGrafter"/>
</dbReference>
<feature type="transmembrane region" description="Helical" evidence="7">
    <location>
        <begin position="161"/>
        <end position="182"/>
    </location>
</feature>
<dbReference type="CDD" id="cd18551">
    <property type="entry name" value="ABC_6TM_LmrA_like"/>
    <property type="match status" value="1"/>
</dbReference>
<dbReference type="InterPro" id="IPR027417">
    <property type="entry name" value="P-loop_NTPase"/>
</dbReference>
<evidence type="ECO:0000259" key="8">
    <source>
        <dbReference type="PROSITE" id="PS50893"/>
    </source>
</evidence>
<comment type="caution">
    <text evidence="10">The sequence shown here is derived from an EMBL/GenBank/DDBJ whole genome shotgun (WGS) entry which is preliminary data.</text>
</comment>
<evidence type="ECO:0000313" key="11">
    <source>
        <dbReference type="Proteomes" id="UP000587462"/>
    </source>
</evidence>
<protein>
    <submittedName>
        <fullName evidence="10">ABC transporter ATP-binding protein</fullName>
    </submittedName>
</protein>
<comment type="subcellular location">
    <subcellularLocation>
        <location evidence="1">Cell membrane</location>
        <topology evidence="1">Multi-pass membrane protein</topology>
    </subcellularLocation>
</comment>
<dbReference type="Pfam" id="PF00664">
    <property type="entry name" value="ABC_membrane"/>
    <property type="match status" value="1"/>
</dbReference>
<keyword evidence="11" id="KW-1185">Reference proteome</keyword>
<evidence type="ECO:0000256" key="6">
    <source>
        <dbReference type="ARBA" id="ARBA00023136"/>
    </source>
</evidence>
<keyword evidence="2 7" id="KW-0812">Transmembrane</keyword>
<organism evidence="10 11">
    <name type="scientific">Streptomyces morookaense</name>
    <name type="common">Streptoverticillium morookaense</name>
    <dbReference type="NCBI Taxonomy" id="1970"/>
    <lineage>
        <taxon>Bacteria</taxon>
        <taxon>Bacillati</taxon>
        <taxon>Actinomycetota</taxon>
        <taxon>Actinomycetes</taxon>
        <taxon>Kitasatosporales</taxon>
        <taxon>Streptomycetaceae</taxon>
        <taxon>Streptomyces</taxon>
    </lineage>
</organism>
<dbReference type="InterPro" id="IPR003439">
    <property type="entry name" value="ABC_transporter-like_ATP-bd"/>
</dbReference>
<evidence type="ECO:0000313" key="10">
    <source>
        <dbReference type="EMBL" id="NVK80045.1"/>
    </source>
</evidence>
<dbReference type="InterPro" id="IPR017871">
    <property type="entry name" value="ABC_transporter-like_CS"/>
</dbReference>